<dbReference type="GO" id="GO:0070063">
    <property type="term" value="F:RNA polymerase binding"/>
    <property type="evidence" value="ECO:0007669"/>
    <property type="project" value="InterPro"/>
</dbReference>
<evidence type="ECO:0000256" key="6">
    <source>
        <dbReference type="ARBA" id="ARBA00023163"/>
    </source>
</evidence>
<evidence type="ECO:0000256" key="3">
    <source>
        <dbReference type="ARBA" id="ARBA00023015"/>
    </source>
</evidence>
<feature type="domain" description="Transcription elongation factor GreA/GreB C-terminal" evidence="11">
    <location>
        <begin position="98"/>
        <end position="171"/>
    </location>
</feature>
<dbReference type="NCBIfam" id="TIGR01462">
    <property type="entry name" value="greA"/>
    <property type="match status" value="1"/>
</dbReference>
<dbReference type="HOGENOM" id="CLU_101379_2_1_9"/>
<evidence type="ECO:0000256" key="8">
    <source>
        <dbReference type="ARBA" id="ARBA00030776"/>
    </source>
</evidence>
<dbReference type="Pfam" id="PF01272">
    <property type="entry name" value="GreA_GreB"/>
    <property type="match status" value="1"/>
</dbReference>
<dbReference type="GO" id="GO:0032784">
    <property type="term" value="P:regulation of DNA-templated transcription elongation"/>
    <property type="evidence" value="ECO:0007669"/>
    <property type="project" value="UniProtKB-UniRule"/>
</dbReference>
<keyword evidence="6 9" id="KW-0804">Transcription</keyword>
<dbReference type="PROSITE" id="PS00830">
    <property type="entry name" value="GREAB_2"/>
    <property type="match status" value="1"/>
</dbReference>
<dbReference type="InterPro" id="IPR036953">
    <property type="entry name" value="GreA/GreB_C_sf"/>
</dbReference>
<dbReference type="InterPro" id="IPR018151">
    <property type="entry name" value="TF_GreA/GreB_CS"/>
</dbReference>
<dbReference type="FunFam" id="1.10.287.180:FF:000001">
    <property type="entry name" value="Transcription elongation factor GreA"/>
    <property type="match status" value="1"/>
</dbReference>
<dbReference type="NCBIfam" id="NF001263">
    <property type="entry name" value="PRK00226.1-4"/>
    <property type="match status" value="1"/>
</dbReference>
<evidence type="ECO:0000256" key="1">
    <source>
        <dbReference type="ARBA" id="ARBA00008213"/>
    </source>
</evidence>
<accession>U2J2E2</accession>
<sequence>MLNSKKIKNRKETIMAEKTYPMTQAEKDQLEQELEDLKLVRRPEVIERIKIARSYGDLSENSEYDAAKDEQAFVEGQIQIIETKIRYAEIIDSDAVASDEVAIGKTVVVQEVGTTDQDTYSIVGAAGADVFAGKISNESPIAQALIGKKVGDTTTIESPAGSYDVEIISVKKTK</sequence>
<dbReference type="PATRIC" id="fig|1227275.3.peg.1823"/>
<dbReference type="PANTHER" id="PTHR30437:SF4">
    <property type="entry name" value="TRANSCRIPTION ELONGATION FACTOR GREA"/>
    <property type="match status" value="1"/>
</dbReference>
<evidence type="ECO:0000313" key="14">
    <source>
        <dbReference type="Proteomes" id="UP000016617"/>
    </source>
</evidence>
<dbReference type="Gene3D" id="1.10.287.180">
    <property type="entry name" value="Transcription elongation factor, GreA/GreB, N-terminal domain"/>
    <property type="match status" value="1"/>
</dbReference>
<organism evidence="13 14">
    <name type="scientific">Streptococcus sobrinus W1703</name>
    <dbReference type="NCBI Taxonomy" id="1227275"/>
    <lineage>
        <taxon>Bacteria</taxon>
        <taxon>Bacillati</taxon>
        <taxon>Bacillota</taxon>
        <taxon>Bacilli</taxon>
        <taxon>Lactobacillales</taxon>
        <taxon>Streptococcaceae</taxon>
        <taxon>Streptococcus</taxon>
    </lineage>
</organism>
<dbReference type="AlphaFoldDB" id="U2J2E2"/>
<dbReference type="PIRSF" id="PIRSF006092">
    <property type="entry name" value="GreA_GreB"/>
    <property type="match status" value="1"/>
</dbReference>
<dbReference type="EMBL" id="AWVA01000120">
    <property type="protein sequence ID" value="ERJ73920.1"/>
    <property type="molecule type" value="Genomic_DNA"/>
</dbReference>
<keyword evidence="13" id="KW-0251">Elongation factor</keyword>
<dbReference type="GO" id="GO:0003746">
    <property type="term" value="F:translation elongation factor activity"/>
    <property type="evidence" value="ECO:0007669"/>
    <property type="project" value="UniProtKB-KW"/>
</dbReference>
<dbReference type="GO" id="GO:0006354">
    <property type="term" value="P:DNA-templated transcription elongation"/>
    <property type="evidence" value="ECO:0007669"/>
    <property type="project" value="TreeGrafter"/>
</dbReference>
<dbReference type="NCBIfam" id="NF001260">
    <property type="entry name" value="PRK00226.1-1"/>
    <property type="match status" value="1"/>
</dbReference>
<comment type="function">
    <text evidence="7 9 10">Necessary for efficient RNA polymerase transcription elongation past template-encoded arresting sites. The arresting sites in DNA have the property of trapping a certain fraction of elongating RNA polymerases that pass through, resulting in locked ternary complexes. Cleavage of the nascent transcript by cleavage factors such as GreA or GreB allows the resumption of elongation from the new 3'terminus. GreA releases sequences of 2 to 3 nucleotides.</text>
</comment>
<comment type="similarity">
    <text evidence="1 9 10">Belongs to the GreA/GreB family.</text>
</comment>
<evidence type="ECO:0000256" key="9">
    <source>
        <dbReference type="HAMAP-Rule" id="MF_00105"/>
    </source>
</evidence>
<feature type="domain" description="Transcription elongation factor GreA/GreB N-terminal" evidence="12">
    <location>
        <begin position="21"/>
        <end position="90"/>
    </location>
</feature>
<gene>
    <name evidence="9" type="primary">greA</name>
    <name evidence="13" type="ORF">HMPREF1557_02027</name>
</gene>
<dbReference type="InterPro" id="IPR001437">
    <property type="entry name" value="Tscrpt_elong_fac_GreA/B_C"/>
</dbReference>
<evidence type="ECO:0000256" key="2">
    <source>
        <dbReference type="ARBA" id="ARBA00013729"/>
    </source>
</evidence>
<reference evidence="13 14" key="1">
    <citation type="submission" date="2013-06" db="EMBL/GenBank/DDBJ databases">
        <authorList>
            <person name="Weinstock G."/>
            <person name="Sodergren E."/>
            <person name="Lobos E.A."/>
            <person name="Fulton L."/>
            <person name="Fulton R."/>
            <person name="Courtney L."/>
            <person name="Fronick C."/>
            <person name="O'Laughlin M."/>
            <person name="Godfrey J."/>
            <person name="Wilson R.M."/>
            <person name="Miner T."/>
            <person name="Farmer C."/>
            <person name="Delehaunty K."/>
            <person name="Cordes M."/>
            <person name="Minx P."/>
            <person name="Tomlinson C."/>
            <person name="Chen J."/>
            <person name="Wollam A."/>
            <person name="Pepin K.H."/>
            <person name="Bhonagiri V."/>
            <person name="Zhang X."/>
            <person name="Warren W."/>
            <person name="Mitreva M."/>
            <person name="Mardis E.R."/>
            <person name="Wilson R.K."/>
        </authorList>
    </citation>
    <scope>NUCLEOTIDE SEQUENCE [LARGE SCALE GENOMIC DNA]</scope>
    <source>
        <strain evidence="13 14">W1703</strain>
    </source>
</reference>
<dbReference type="InterPro" id="IPR036805">
    <property type="entry name" value="Tscrpt_elong_fac_GreA/B_N_sf"/>
</dbReference>
<dbReference type="GO" id="GO:0003677">
    <property type="term" value="F:DNA binding"/>
    <property type="evidence" value="ECO:0007669"/>
    <property type="project" value="UniProtKB-UniRule"/>
</dbReference>
<dbReference type="InterPro" id="IPR023459">
    <property type="entry name" value="Tscrpt_elong_fac_GreA/B_fam"/>
</dbReference>
<keyword evidence="5 9" id="KW-0238">DNA-binding</keyword>
<dbReference type="InterPro" id="IPR028624">
    <property type="entry name" value="Tscrpt_elong_fac_GreA/B"/>
</dbReference>
<dbReference type="Gene3D" id="3.10.50.30">
    <property type="entry name" value="Transcription elongation factor, GreA/GreB, C-terminal domain"/>
    <property type="match status" value="1"/>
</dbReference>
<comment type="caution">
    <text evidence="13">The sequence shown here is derived from an EMBL/GenBank/DDBJ whole genome shotgun (WGS) entry which is preliminary data.</text>
</comment>
<proteinExistence type="inferred from homology"/>
<dbReference type="FunFam" id="3.10.50.30:FF:000001">
    <property type="entry name" value="Transcription elongation factor GreA"/>
    <property type="match status" value="1"/>
</dbReference>
<evidence type="ECO:0000313" key="13">
    <source>
        <dbReference type="EMBL" id="ERJ73920.1"/>
    </source>
</evidence>
<dbReference type="PANTHER" id="PTHR30437">
    <property type="entry name" value="TRANSCRIPTION ELONGATION FACTOR GREA"/>
    <property type="match status" value="1"/>
</dbReference>
<keyword evidence="3 9" id="KW-0805">Transcription regulation</keyword>
<dbReference type="Pfam" id="PF03449">
    <property type="entry name" value="GreA_GreB_N"/>
    <property type="match status" value="1"/>
</dbReference>
<evidence type="ECO:0000256" key="10">
    <source>
        <dbReference type="RuleBase" id="RU000556"/>
    </source>
</evidence>
<dbReference type="Proteomes" id="UP000016617">
    <property type="component" value="Unassembled WGS sequence"/>
</dbReference>
<evidence type="ECO:0000256" key="4">
    <source>
        <dbReference type="ARBA" id="ARBA00023054"/>
    </source>
</evidence>
<dbReference type="InterPro" id="IPR006359">
    <property type="entry name" value="Tscrpt_elong_fac_GreA"/>
</dbReference>
<dbReference type="PROSITE" id="PS00829">
    <property type="entry name" value="GREAB_1"/>
    <property type="match status" value="1"/>
</dbReference>
<dbReference type="HAMAP" id="MF_00105">
    <property type="entry name" value="GreA_GreB"/>
    <property type="match status" value="1"/>
</dbReference>
<evidence type="ECO:0000259" key="12">
    <source>
        <dbReference type="Pfam" id="PF03449"/>
    </source>
</evidence>
<protein>
    <recommendedName>
        <fullName evidence="2 9">Transcription elongation factor GreA</fullName>
    </recommendedName>
    <alternativeName>
        <fullName evidence="8 9">Transcript cleavage factor GreA</fullName>
    </alternativeName>
</protein>
<evidence type="ECO:0000256" key="5">
    <source>
        <dbReference type="ARBA" id="ARBA00023125"/>
    </source>
</evidence>
<dbReference type="SUPFAM" id="SSF54534">
    <property type="entry name" value="FKBP-like"/>
    <property type="match status" value="1"/>
</dbReference>
<name>U2J2E2_9STRE</name>
<dbReference type="SUPFAM" id="SSF46557">
    <property type="entry name" value="GreA transcript cleavage protein, N-terminal domain"/>
    <property type="match status" value="1"/>
</dbReference>
<keyword evidence="4" id="KW-0175">Coiled coil</keyword>
<evidence type="ECO:0000256" key="7">
    <source>
        <dbReference type="ARBA" id="ARBA00024916"/>
    </source>
</evidence>
<keyword evidence="13" id="KW-0648">Protein biosynthesis</keyword>
<dbReference type="InterPro" id="IPR022691">
    <property type="entry name" value="Tscrpt_elong_fac_GreA/B_N"/>
</dbReference>
<evidence type="ECO:0000259" key="11">
    <source>
        <dbReference type="Pfam" id="PF01272"/>
    </source>
</evidence>